<evidence type="ECO:0000313" key="2">
    <source>
        <dbReference type="Proteomes" id="UP000007719"/>
    </source>
</evidence>
<dbReference type="NCBIfam" id="TIGR00099">
    <property type="entry name" value="Cof-subfamily"/>
    <property type="match status" value="1"/>
</dbReference>
<dbReference type="EMBL" id="CP001251">
    <property type="protein sequence ID" value="ACK42509.1"/>
    <property type="molecule type" value="Genomic_DNA"/>
</dbReference>
<dbReference type="SFLD" id="SFLDG01140">
    <property type="entry name" value="C2.B:_Phosphomannomutase_and_P"/>
    <property type="match status" value="1"/>
</dbReference>
<dbReference type="SUPFAM" id="SSF56784">
    <property type="entry name" value="HAD-like"/>
    <property type="match status" value="1"/>
</dbReference>
<dbReference type="OrthoDB" id="9781413at2"/>
<sequence>MYKLFITDLDGSIMDGSEVISTKNLKAIKILRENNIEITIATGRRWSSISKIVEPLSLTLPVILYNGAGIYDPLRKSFLYLQHLSKEEVIGALKVIHYYLSFVKLGIYHDDKLYEDSEALEFLKDNKNGIIKIFIEGEKELLKELKNRLEKIYLNVVFSSYKYLEILPKGASKGKALKKLLKNLDIKLEEVIALGDYDNDEEMLKLSGLGITLKNASERLKKIADYVIDASPSESVHYIIQQVLNFERR</sequence>
<reference evidence="2" key="1">
    <citation type="journal article" date="2016" name="Front. Microbiol.">
        <title>The complete genome sequence of hyperthermophile Dictyoglomus turgidum DSM 6724 reveals a specialized carbohydrate fermentor.</title>
        <authorList>
            <person name="Brumm P.J."/>
            <person name="Gowda K."/>
            <person name="Robb F.T."/>
            <person name="Mead D.A."/>
        </authorList>
    </citation>
    <scope>NUCLEOTIDE SEQUENCE [LARGE SCALE GENOMIC DNA]</scope>
    <source>
        <strain evidence="2">DSM 6724 / Z-1310</strain>
    </source>
</reference>
<accession>B8E309</accession>
<dbReference type="GO" id="GO:0016791">
    <property type="term" value="F:phosphatase activity"/>
    <property type="evidence" value="ECO:0000318"/>
    <property type="project" value="GO_Central"/>
</dbReference>
<dbReference type="SFLD" id="SFLDS00003">
    <property type="entry name" value="Haloacid_Dehalogenase"/>
    <property type="match status" value="1"/>
</dbReference>
<dbReference type="InterPro" id="IPR023214">
    <property type="entry name" value="HAD_sf"/>
</dbReference>
<dbReference type="InterPro" id="IPR036412">
    <property type="entry name" value="HAD-like_sf"/>
</dbReference>
<dbReference type="STRING" id="515635.Dtur_1231"/>
<dbReference type="EnsemblBacteria" id="ACK42509">
    <property type="protein sequence ID" value="ACK42509"/>
    <property type="gene ID" value="Dtur_1231"/>
</dbReference>
<dbReference type="GO" id="GO:0005829">
    <property type="term" value="C:cytosol"/>
    <property type="evidence" value="ECO:0000318"/>
    <property type="project" value="GO_Central"/>
</dbReference>
<dbReference type="Gene3D" id="3.30.1240.10">
    <property type="match status" value="1"/>
</dbReference>
<dbReference type="RefSeq" id="WP_012583591.1">
    <property type="nucleotide sequence ID" value="NC_011661.1"/>
</dbReference>
<dbReference type="AlphaFoldDB" id="B8E309"/>
<dbReference type="InterPro" id="IPR000150">
    <property type="entry name" value="Cof"/>
</dbReference>
<dbReference type="InterPro" id="IPR006379">
    <property type="entry name" value="HAD-SF_hydro_IIB"/>
</dbReference>
<dbReference type="FunCoup" id="B8E309">
    <property type="interactions" value="105"/>
</dbReference>
<dbReference type="KEGG" id="dtu:Dtur_1231"/>
<dbReference type="PANTHER" id="PTHR10000:SF8">
    <property type="entry name" value="HAD SUPERFAMILY HYDROLASE-LIKE, TYPE 3"/>
    <property type="match status" value="1"/>
</dbReference>
<proteinExistence type="predicted"/>
<protein>
    <submittedName>
        <fullName evidence="1">Cof-like hydrolase</fullName>
    </submittedName>
</protein>
<dbReference type="InParanoid" id="B8E309"/>
<dbReference type="HOGENOM" id="CLU_044146_0_3_0"/>
<dbReference type="eggNOG" id="COG0561">
    <property type="taxonomic scope" value="Bacteria"/>
</dbReference>
<dbReference type="Gene3D" id="3.40.50.1000">
    <property type="entry name" value="HAD superfamily/HAD-like"/>
    <property type="match status" value="1"/>
</dbReference>
<gene>
    <name evidence="1" type="ordered locus">Dtur_1231</name>
</gene>
<evidence type="ECO:0000313" key="1">
    <source>
        <dbReference type="EMBL" id="ACK42509.1"/>
    </source>
</evidence>
<name>B8E309_DICTD</name>
<keyword evidence="1" id="KW-0378">Hydrolase</keyword>
<dbReference type="GO" id="GO:0000287">
    <property type="term" value="F:magnesium ion binding"/>
    <property type="evidence" value="ECO:0000318"/>
    <property type="project" value="GO_Central"/>
</dbReference>
<dbReference type="NCBIfam" id="TIGR01484">
    <property type="entry name" value="HAD-SF-IIB"/>
    <property type="match status" value="1"/>
</dbReference>
<organism evidence="1 2">
    <name type="scientific">Dictyoglomus turgidum (strain DSM 6724 / Z-1310)</name>
    <dbReference type="NCBI Taxonomy" id="515635"/>
    <lineage>
        <taxon>Bacteria</taxon>
        <taxon>Pseudomonadati</taxon>
        <taxon>Dictyoglomota</taxon>
        <taxon>Dictyoglomia</taxon>
        <taxon>Dictyoglomales</taxon>
        <taxon>Dictyoglomaceae</taxon>
        <taxon>Dictyoglomus</taxon>
    </lineage>
</organism>
<dbReference type="Proteomes" id="UP000007719">
    <property type="component" value="Chromosome"/>
</dbReference>
<keyword evidence="2" id="KW-1185">Reference proteome</keyword>
<dbReference type="Pfam" id="PF08282">
    <property type="entry name" value="Hydrolase_3"/>
    <property type="match status" value="1"/>
</dbReference>
<dbReference type="PANTHER" id="PTHR10000">
    <property type="entry name" value="PHOSPHOSERINE PHOSPHATASE"/>
    <property type="match status" value="1"/>
</dbReference>